<dbReference type="InterPro" id="IPR001117">
    <property type="entry name" value="Cu-oxidase_2nd"/>
</dbReference>
<evidence type="ECO:0000256" key="9">
    <source>
        <dbReference type="SAM" id="SignalP"/>
    </source>
</evidence>
<protein>
    <recommendedName>
        <fullName evidence="15">Multicopper oxidase</fullName>
    </recommendedName>
</protein>
<dbReference type="GO" id="GO:0010106">
    <property type="term" value="P:cellular response to iron ion starvation"/>
    <property type="evidence" value="ECO:0007669"/>
    <property type="project" value="TreeGrafter"/>
</dbReference>
<dbReference type="Proteomes" id="UP000006790">
    <property type="component" value="Chromosome 1"/>
</dbReference>
<feature type="domain" description="Plastocyanin-like" evidence="12">
    <location>
        <begin position="35"/>
        <end position="153"/>
    </location>
</feature>
<dbReference type="eggNOG" id="KOG1263">
    <property type="taxonomic scope" value="Eukaryota"/>
</dbReference>
<dbReference type="Gene3D" id="2.60.40.420">
    <property type="entry name" value="Cupredoxins - blue copper proteins"/>
    <property type="match status" value="3"/>
</dbReference>
<evidence type="ECO:0000259" key="12">
    <source>
        <dbReference type="Pfam" id="PF07732"/>
    </source>
</evidence>
<evidence type="ECO:0000256" key="2">
    <source>
        <dbReference type="ARBA" id="ARBA00022496"/>
    </source>
</evidence>
<name>G8JMA8_ERECY</name>
<dbReference type="GeneID" id="11471329"/>
<dbReference type="InterPro" id="IPR033138">
    <property type="entry name" value="Cu_oxidase_CS"/>
</dbReference>
<evidence type="ECO:0008006" key="15">
    <source>
        <dbReference type="Google" id="ProtNLM"/>
    </source>
</evidence>
<dbReference type="FunCoup" id="G8JMA8">
    <property type="interactions" value="23"/>
</dbReference>
<dbReference type="GO" id="GO:0000329">
    <property type="term" value="C:fungal-type vacuole membrane"/>
    <property type="evidence" value="ECO:0007669"/>
    <property type="project" value="TreeGrafter"/>
</dbReference>
<dbReference type="Pfam" id="PF07732">
    <property type="entry name" value="Cu-oxidase_3"/>
    <property type="match status" value="1"/>
</dbReference>
<keyword evidence="7" id="KW-0813">Transport</keyword>
<keyword evidence="9" id="KW-0732">Signal</keyword>
<gene>
    <name evidence="13" type="ordered locus">Ecym_1059</name>
</gene>
<dbReference type="RefSeq" id="XP_003644134.1">
    <property type="nucleotide sequence ID" value="XM_003644086.1"/>
</dbReference>
<feature type="region of interest" description="Disordered" evidence="8">
    <location>
        <begin position="531"/>
        <end position="564"/>
    </location>
</feature>
<comment type="similarity">
    <text evidence="1">Belongs to the multicopper oxidase family.</text>
</comment>
<dbReference type="GO" id="GO:0070193">
    <property type="term" value="P:synaptonemal complex organization"/>
    <property type="evidence" value="ECO:0007669"/>
    <property type="project" value="EnsemblFungi"/>
</dbReference>
<feature type="chain" id="PRO_5003510796" description="Multicopper oxidase" evidence="9">
    <location>
        <begin position="22"/>
        <end position="564"/>
    </location>
</feature>
<dbReference type="InterPro" id="IPR011706">
    <property type="entry name" value="Cu-oxidase_C"/>
</dbReference>
<dbReference type="InterPro" id="IPR045087">
    <property type="entry name" value="Cu-oxidase_fam"/>
</dbReference>
<evidence type="ECO:0000256" key="8">
    <source>
        <dbReference type="SAM" id="MobiDB-lite"/>
    </source>
</evidence>
<dbReference type="STRING" id="931890.G8JMA8"/>
<keyword evidence="3" id="KW-0479">Metal-binding</keyword>
<dbReference type="GO" id="GO:0004322">
    <property type="term" value="F:ferroxidase activity"/>
    <property type="evidence" value="ECO:0007669"/>
    <property type="project" value="TreeGrafter"/>
</dbReference>
<dbReference type="PROSITE" id="PS00080">
    <property type="entry name" value="MULTICOPPER_OXIDASE2"/>
    <property type="match status" value="1"/>
</dbReference>
<evidence type="ECO:0000313" key="14">
    <source>
        <dbReference type="Proteomes" id="UP000006790"/>
    </source>
</evidence>
<feature type="compositionally biased region" description="Low complexity" evidence="8">
    <location>
        <begin position="540"/>
        <end position="555"/>
    </location>
</feature>
<feature type="domain" description="Plastocyanin-like" evidence="10">
    <location>
        <begin position="173"/>
        <end position="286"/>
    </location>
</feature>
<dbReference type="SUPFAM" id="SSF49503">
    <property type="entry name" value="Cupredoxins"/>
    <property type="match status" value="3"/>
</dbReference>
<dbReference type="EMBL" id="CP002497">
    <property type="protein sequence ID" value="AET37317.1"/>
    <property type="molecule type" value="Genomic_DNA"/>
</dbReference>
<dbReference type="PROSITE" id="PS00079">
    <property type="entry name" value="MULTICOPPER_OXIDASE1"/>
    <property type="match status" value="2"/>
</dbReference>
<keyword evidence="4" id="KW-0560">Oxidoreductase</keyword>
<evidence type="ECO:0000256" key="7">
    <source>
        <dbReference type="ARBA" id="ARBA00023065"/>
    </source>
</evidence>
<feature type="signal peptide" evidence="9">
    <location>
        <begin position="1"/>
        <end position="21"/>
    </location>
</feature>
<dbReference type="InterPro" id="IPR011707">
    <property type="entry name" value="Cu-oxidase-like_N"/>
</dbReference>
<feature type="domain" description="Plastocyanin-like" evidence="11">
    <location>
        <begin position="397"/>
        <end position="519"/>
    </location>
</feature>
<evidence type="ECO:0000259" key="10">
    <source>
        <dbReference type="Pfam" id="PF00394"/>
    </source>
</evidence>
<dbReference type="PANTHER" id="PTHR11709:SF434">
    <property type="entry name" value="IRON TRANSPORT MULTICOPPER OXIDASE FET5-RELATED"/>
    <property type="match status" value="1"/>
</dbReference>
<evidence type="ECO:0000256" key="1">
    <source>
        <dbReference type="ARBA" id="ARBA00010609"/>
    </source>
</evidence>
<dbReference type="PANTHER" id="PTHR11709">
    <property type="entry name" value="MULTI-COPPER OXIDASE"/>
    <property type="match status" value="1"/>
</dbReference>
<evidence type="ECO:0000259" key="11">
    <source>
        <dbReference type="Pfam" id="PF07731"/>
    </source>
</evidence>
<evidence type="ECO:0000256" key="3">
    <source>
        <dbReference type="ARBA" id="ARBA00022723"/>
    </source>
</evidence>
<sequence length="564" mass="63842">MTYRILSRILLLCSLLRYVSGSHILELDIENIEYASDKTKKQIISINGSNSTIGPTLRFHSGDKVNMLVKNNLHDPTSIHLHGVLLANLPDSEGGISNRQDGVPGVTQSAIMPGYSYWYNFTILESTCGTFWYHSHHESQYGDGLRGAMIVDCEEYDNHVRSVTNNMPVQEELITLSDWFNKGTEEILESYMSQHLSLDPDQDDTLFNGSLEDGIKLSIKNSETKYLLLRLINMATGNAQVFHIENHNLTIIEADGILTKPYTIRTLTVAVGQRYTVLVKLDPSLGNSKIFHASGSCAIIFNPFKVKRHWLSYDDNGDFDSFCLLPLVSTLPDYTDLELYDKLNPINHPLLPPPTEQLFMDYSYDIPKNTFLINGTKMSDVVDHSDPEHILLQGFVYKQPPIKLPYNTIIEIALNSNFEPFSHPWHLHGHSVQLVSIGDPHSGPLHWYDKKSTAMKKYLSDLKRWETTNTVPVVRDTFTIPENSYAVMRFKTDNPGFWVLHCHVEWHMLKGLGTVLSEGVDSINIQQLPASFQSSPPPITANNSNNTNNHPNKTTLQPQKRHTL</sequence>
<dbReference type="OMA" id="MRHPWHL"/>
<dbReference type="CDD" id="cd13864">
    <property type="entry name" value="CuRO_1_MCO_like_2"/>
    <property type="match status" value="1"/>
</dbReference>
<dbReference type="InterPro" id="IPR008972">
    <property type="entry name" value="Cupredoxin"/>
</dbReference>
<evidence type="ECO:0000256" key="5">
    <source>
        <dbReference type="ARBA" id="ARBA00023004"/>
    </source>
</evidence>
<dbReference type="HOGENOM" id="CLU_440088_0_0_1"/>
<dbReference type="Pfam" id="PF07731">
    <property type="entry name" value="Cu-oxidase_2"/>
    <property type="match status" value="1"/>
</dbReference>
<organism evidence="13 14">
    <name type="scientific">Eremothecium cymbalariae (strain CBS 270.75 / DBVPG 7215 / KCTC 17166 / NRRL Y-17582)</name>
    <name type="common">Yeast</name>
    <dbReference type="NCBI Taxonomy" id="931890"/>
    <lineage>
        <taxon>Eukaryota</taxon>
        <taxon>Fungi</taxon>
        <taxon>Dikarya</taxon>
        <taxon>Ascomycota</taxon>
        <taxon>Saccharomycotina</taxon>
        <taxon>Saccharomycetes</taxon>
        <taxon>Saccharomycetales</taxon>
        <taxon>Saccharomycetaceae</taxon>
        <taxon>Eremothecium</taxon>
    </lineage>
</organism>
<dbReference type="GO" id="GO:0005507">
    <property type="term" value="F:copper ion binding"/>
    <property type="evidence" value="ECO:0007669"/>
    <property type="project" value="InterPro"/>
</dbReference>
<dbReference type="InParanoid" id="G8JMA8"/>
<dbReference type="AlphaFoldDB" id="G8JMA8"/>
<keyword evidence="6" id="KW-0186">Copper</keyword>
<evidence type="ECO:0000256" key="4">
    <source>
        <dbReference type="ARBA" id="ARBA00023002"/>
    </source>
</evidence>
<keyword evidence="5" id="KW-0408">Iron</keyword>
<dbReference type="InterPro" id="IPR002355">
    <property type="entry name" value="Cu_oxidase_Cu_BS"/>
</dbReference>
<dbReference type="GO" id="GO:0033215">
    <property type="term" value="P:reductive iron assimilation"/>
    <property type="evidence" value="ECO:0007669"/>
    <property type="project" value="TreeGrafter"/>
</dbReference>
<evidence type="ECO:0000256" key="6">
    <source>
        <dbReference type="ARBA" id="ARBA00023008"/>
    </source>
</evidence>
<accession>G8JMA8</accession>
<keyword evidence="14" id="KW-1185">Reference proteome</keyword>
<keyword evidence="2" id="KW-0410">Iron transport</keyword>
<keyword evidence="7" id="KW-0406">Ion transport</keyword>
<reference evidence="14" key="1">
    <citation type="journal article" date="2012" name="G3 (Bethesda)">
        <title>Pichia sorbitophila, an interspecies yeast hybrid reveals early steps of genome resolution following polyploidization.</title>
        <authorList>
            <person name="Leh Louis V."/>
            <person name="Despons L."/>
            <person name="Friedrich A."/>
            <person name="Martin T."/>
            <person name="Durrens P."/>
            <person name="Casaregola S."/>
            <person name="Neuveglise C."/>
            <person name="Fairhead C."/>
            <person name="Marck C."/>
            <person name="Cruz J.A."/>
            <person name="Straub M.L."/>
            <person name="Kugler V."/>
            <person name="Sacerdot C."/>
            <person name="Uzunov Z."/>
            <person name="Thierry A."/>
            <person name="Weiss S."/>
            <person name="Bleykasten C."/>
            <person name="De Montigny J."/>
            <person name="Jacques N."/>
            <person name="Jung P."/>
            <person name="Lemaire M."/>
            <person name="Mallet S."/>
            <person name="Morel G."/>
            <person name="Richard G.F."/>
            <person name="Sarkar A."/>
            <person name="Savel G."/>
            <person name="Schacherer J."/>
            <person name="Seret M.L."/>
            <person name="Talla E."/>
            <person name="Samson G."/>
            <person name="Jubin C."/>
            <person name="Poulain J."/>
            <person name="Vacherie B."/>
            <person name="Barbe V."/>
            <person name="Pelletier E."/>
            <person name="Sherman D.J."/>
            <person name="Westhof E."/>
            <person name="Weissenbach J."/>
            <person name="Baret P.V."/>
            <person name="Wincker P."/>
            <person name="Gaillardin C."/>
            <person name="Dujon B."/>
            <person name="Souciet J.L."/>
        </authorList>
    </citation>
    <scope>NUCLEOTIDE SEQUENCE [LARGE SCALE GENOMIC DNA]</scope>
    <source>
        <strain evidence="14">CBS 270.75 / DBVPG 7215 / KCTC 17166 / NRRL Y-17582</strain>
    </source>
</reference>
<proteinExistence type="inferred from homology"/>
<dbReference type="OrthoDB" id="2121828at2759"/>
<dbReference type="GO" id="GO:0051321">
    <property type="term" value="P:meiotic cell cycle"/>
    <property type="evidence" value="ECO:0007669"/>
    <property type="project" value="EnsemblFungi"/>
</dbReference>
<dbReference type="Pfam" id="PF00394">
    <property type="entry name" value="Cu-oxidase"/>
    <property type="match status" value="1"/>
</dbReference>
<dbReference type="KEGG" id="erc:Ecym_1059"/>
<evidence type="ECO:0000313" key="13">
    <source>
        <dbReference type="EMBL" id="AET37317.1"/>
    </source>
</evidence>